<dbReference type="RefSeq" id="YP_009820456.1">
    <property type="nucleotide sequence ID" value="NC_048166.1"/>
</dbReference>
<sequence length="90" mass="9763">MLVASLVVSVLASIGGDTNFYQTESWKAPTMGELQTCADMAHSLNVGFDYQIRQGLNKDWQSKTATCELVNVGDDDDDKAPVATNAAFKF</sequence>
<evidence type="ECO:0000313" key="1">
    <source>
        <dbReference type="EMBL" id="QBJ04448.1"/>
    </source>
</evidence>
<accession>A0A481W738</accession>
<dbReference type="KEGG" id="vg:55011892"/>
<organism evidence="1 2">
    <name type="scientific">Pseudomonas phage Lana</name>
    <dbReference type="NCBI Taxonomy" id="2530172"/>
    <lineage>
        <taxon>Viruses</taxon>
        <taxon>Duplodnaviria</taxon>
        <taxon>Heunggongvirae</taxon>
        <taxon>Uroviricota</taxon>
        <taxon>Caudoviricetes</taxon>
        <taxon>Lanavirus</taxon>
        <taxon>Lanavirus lana</taxon>
    </lineage>
</organism>
<dbReference type="Proteomes" id="UP000293575">
    <property type="component" value="Segment"/>
</dbReference>
<keyword evidence="2" id="KW-1185">Reference proteome</keyword>
<protein>
    <submittedName>
        <fullName evidence="1">Uncharacterized protein</fullName>
    </submittedName>
</protein>
<evidence type="ECO:0000313" key="2">
    <source>
        <dbReference type="Proteomes" id="UP000293575"/>
    </source>
</evidence>
<reference evidence="1" key="1">
    <citation type="submission" date="2019-01" db="EMBL/GenBank/DDBJ databases">
        <authorList>
            <person name="Hylling O."/>
            <person name="Carstens A.B."/>
            <person name="Hansen L.H."/>
        </authorList>
    </citation>
    <scope>NUCLEOTIDE SEQUENCE [LARGE SCALE GENOMIC DNA]</scope>
</reference>
<proteinExistence type="predicted"/>
<dbReference type="GeneID" id="55011892"/>
<dbReference type="EMBL" id="MK473373">
    <property type="protein sequence ID" value="QBJ04448.1"/>
    <property type="molecule type" value="Genomic_DNA"/>
</dbReference>
<name>A0A481W738_9CAUD</name>